<dbReference type="Gene3D" id="3.90.226.10">
    <property type="entry name" value="2-enoyl-CoA Hydratase, Chain A, domain 1"/>
    <property type="match status" value="1"/>
</dbReference>
<reference evidence="3 4" key="1">
    <citation type="submission" date="2021-01" db="EMBL/GenBank/DDBJ databases">
        <title>Whole genome shotgun sequence of Microbispora corallina NBRC 16416.</title>
        <authorList>
            <person name="Komaki H."/>
            <person name="Tamura T."/>
        </authorList>
    </citation>
    <scope>NUCLEOTIDE SEQUENCE [LARGE SCALE GENOMIC DNA]</scope>
    <source>
        <strain evidence="3 4">NBRC 16416</strain>
    </source>
</reference>
<dbReference type="InterPro" id="IPR001753">
    <property type="entry name" value="Enoyl-CoA_hydra/iso"/>
</dbReference>
<evidence type="ECO:0000313" key="3">
    <source>
        <dbReference type="EMBL" id="GIH38521.1"/>
    </source>
</evidence>
<name>A0ABQ4FUM5_9ACTN</name>
<sequence>MGGGCQLALACDLRLASSGARFGINPAKLGIVYPISSTRRLAALVGPAAAKLLIFSAELVDAGQALRVGLVDEVLAPEELHPRVYGLAAAIASRSRLTLAAAKEIVDGRADEAAFLAWQREARLSGEMAEGVAAFREGRSPRFSWHAK</sequence>
<evidence type="ECO:0000256" key="1">
    <source>
        <dbReference type="ARBA" id="ARBA00005254"/>
    </source>
</evidence>
<comment type="similarity">
    <text evidence="1">Belongs to the enoyl-CoA hydratase/isomerase family.</text>
</comment>
<dbReference type="CDD" id="cd06558">
    <property type="entry name" value="crotonase-like"/>
    <property type="match status" value="1"/>
</dbReference>
<evidence type="ECO:0008006" key="5">
    <source>
        <dbReference type="Google" id="ProtNLM"/>
    </source>
</evidence>
<accession>A0ABQ4FUM5</accession>
<comment type="caution">
    <text evidence="3">The sequence shown here is derived from an EMBL/GenBank/DDBJ whole genome shotgun (WGS) entry which is preliminary data.</text>
</comment>
<dbReference type="Gene3D" id="1.10.12.10">
    <property type="entry name" value="Lyase 2-enoyl-coa Hydratase, Chain A, domain 2"/>
    <property type="match status" value="1"/>
</dbReference>
<dbReference type="InterPro" id="IPR029045">
    <property type="entry name" value="ClpP/crotonase-like_dom_sf"/>
</dbReference>
<proteinExistence type="inferred from homology"/>
<evidence type="ECO:0000313" key="4">
    <source>
        <dbReference type="Proteomes" id="UP000603904"/>
    </source>
</evidence>
<keyword evidence="4" id="KW-1185">Reference proteome</keyword>
<dbReference type="Pfam" id="PF00378">
    <property type="entry name" value="ECH_1"/>
    <property type="match status" value="1"/>
</dbReference>
<dbReference type="PANTHER" id="PTHR11941">
    <property type="entry name" value="ENOYL-COA HYDRATASE-RELATED"/>
    <property type="match status" value="1"/>
</dbReference>
<dbReference type="InterPro" id="IPR014748">
    <property type="entry name" value="Enoyl-CoA_hydra_C"/>
</dbReference>
<dbReference type="Proteomes" id="UP000603904">
    <property type="component" value="Unassembled WGS sequence"/>
</dbReference>
<protein>
    <recommendedName>
        <fullName evidence="5">Enoyl-CoA hydratase</fullName>
    </recommendedName>
</protein>
<dbReference type="PANTHER" id="PTHR11941:SF127">
    <property type="entry name" value="ENOYL-COA HYDRATASE ECHA18 (ENOYL HYDRASE) (UNSATURATED ACYL-COA HYDRATASE) (CROTONASE)-RELATED"/>
    <property type="match status" value="1"/>
</dbReference>
<evidence type="ECO:0000256" key="2">
    <source>
        <dbReference type="ARBA" id="ARBA00023239"/>
    </source>
</evidence>
<dbReference type="SUPFAM" id="SSF52096">
    <property type="entry name" value="ClpP/crotonase"/>
    <property type="match status" value="1"/>
</dbReference>
<gene>
    <name evidence="3" type="ORF">Mco01_15210</name>
</gene>
<keyword evidence="2" id="KW-0456">Lyase</keyword>
<dbReference type="EMBL" id="BOOC01000004">
    <property type="protein sequence ID" value="GIH38521.1"/>
    <property type="molecule type" value="Genomic_DNA"/>
</dbReference>
<organism evidence="3 4">
    <name type="scientific">Microbispora corallina</name>
    <dbReference type="NCBI Taxonomy" id="83302"/>
    <lineage>
        <taxon>Bacteria</taxon>
        <taxon>Bacillati</taxon>
        <taxon>Actinomycetota</taxon>
        <taxon>Actinomycetes</taxon>
        <taxon>Streptosporangiales</taxon>
        <taxon>Streptosporangiaceae</taxon>
        <taxon>Microbispora</taxon>
    </lineage>
</organism>